<evidence type="ECO:0000256" key="4">
    <source>
        <dbReference type="ARBA" id="ARBA00023139"/>
    </source>
</evidence>
<evidence type="ECO:0000256" key="6">
    <source>
        <dbReference type="ARBA" id="ARBA00023288"/>
    </source>
</evidence>
<keyword evidence="4" id="KW-0564">Palmitate</keyword>
<evidence type="ECO:0000256" key="1">
    <source>
        <dbReference type="ARBA" id="ARBA00004459"/>
    </source>
</evidence>
<evidence type="ECO:0000313" key="9">
    <source>
        <dbReference type="Proteomes" id="UP000815846"/>
    </source>
</evidence>
<evidence type="ECO:0000256" key="5">
    <source>
        <dbReference type="ARBA" id="ARBA00023237"/>
    </source>
</evidence>
<dbReference type="RefSeq" id="WP_101342659.1">
    <property type="nucleotide sequence ID" value="NZ_PJAI02000015.1"/>
</dbReference>
<evidence type="ECO:0000313" key="8">
    <source>
        <dbReference type="EMBL" id="TYK65010.1"/>
    </source>
</evidence>
<dbReference type="PROSITE" id="PS51257">
    <property type="entry name" value="PROKAR_LIPOPROTEIN"/>
    <property type="match status" value="1"/>
</dbReference>
<reference evidence="8 9" key="1">
    <citation type="submission" date="2019-08" db="EMBL/GenBank/DDBJ databases">
        <title>Microbe sample from Colwellia echini.</title>
        <authorList>
            <person name="Christiansen L."/>
            <person name="Pathiraja D."/>
            <person name="Schultz-Johansen M."/>
            <person name="Choi I.-G."/>
            <person name="Stougaard P."/>
        </authorList>
    </citation>
    <scope>NUCLEOTIDE SEQUENCE [LARGE SCALE GENOMIC DNA]</scope>
    <source>
        <strain evidence="8 9">A3</strain>
    </source>
</reference>
<keyword evidence="9" id="KW-1185">Reference proteome</keyword>
<dbReference type="Pfam" id="PF13627">
    <property type="entry name" value="LptM_cons"/>
    <property type="match status" value="1"/>
</dbReference>
<keyword evidence="2" id="KW-0732">Signal</keyword>
<dbReference type="Proteomes" id="UP000815846">
    <property type="component" value="Unassembled WGS sequence"/>
</dbReference>
<comment type="subcellular location">
    <subcellularLocation>
        <location evidence="1">Cell outer membrane</location>
        <topology evidence="1">Lipid-anchor</topology>
    </subcellularLocation>
</comment>
<organism evidence="8 9">
    <name type="scientific">Colwellia echini</name>
    <dbReference type="NCBI Taxonomy" id="1982103"/>
    <lineage>
        <taxon>Bacteria</taxon>
        <taxon>Pseudomonadati</taxon>
        <taxon>Pseudomonadota</taxon>
        <taxon>Gammaproteobacteria</taxon>
        <taxon>Alteromonadales</taxon>
        <taxon>Colwelliaceae</taxon>
        <taxon>Colwellia</taxon>
    </lineage>
</organism>
<evidence type="ECO:0000256" key="7">
    <source>
        <dbReference type="SAM" id="MobiDB-lite"/>
    </source>
</evidence>
<keyword evidence="3" id="KW-0472">Membrane</keyword>
<evidence type="ECO:0000256" key="2">
    <source>
        <dbReference type="ARBA" id="ARBA00022729"/>
    </source>
</evidence>
<dbReference type="EMBL" id="PJAI02000015">
    <property type="protein sequence ID" value="TYK65010.1"/>
    <property type="molecule type" value="Genomic_DNA"/>
</dbReference>
<feature type="compositionally biased region" description="Basic and acidic residues" evidence="7">
    <location>
        <begin position="56"/>
        <end position="67"/>
    </location>
</feature>
<feature type="compositionally biased region" description="Polar residues" evidence="7">
    <location>
        <begin position="102"/>
        <end position="113"/>
    </location>
</feature>
<dbReference type="InterPro" id="IPR032831">
    <property type="entry name" value="LptM_cons"/>
</dbReference>
<gene>
    <name evidence="8" type="ORF">CWS31_012870</name>
</gene>
<sequence>MCSNTSRYLHFKLSLKSLLLAFSATLFLTACGIKGPLYQTPPEPVSSDATAAENSSESKELNEEKNTEQSWNELEGLVAPSDMPKSLEAGQTKEKPVYESETGPSTVQELEPQ</sequence>
<name>A0ABY3MUY8_9GAMM</name>
<proteinExistence type="predicted"/>
<evidence type="ECO:0000256" key="3">
    <source>
        <dbReference type="ARBA" id="ARBA00023136"/>
    </source>
</evidence>
<comment type="caution">
    <text evidence="8">The sequence shown here is derived from an EMBL/GenBank/DDBJ whole genome shotgun (WGS) entry which is preliminary data.</text>
</comment>
<keyword evidence="6 8" id="KW-0449">Lipoprotein</keyword>
<protein>
    <submittedName>
        <fullName evidence="8">Lipoprotein</fullName>
    </submittedName>
</protein>
<dbReference type="NCBIfam" id="NF047847">
    <property type="entry name" value="SS_mature_LptM"/>
    <property type="match status" value="1"/>
</dbReference>
<accession>A0ABY3MUY8</accession>
<keyword evidence="5" id="KW-0998">Cell outer membrane</keyword>
<feature type="region of interest" description="Disordered" evidence="7">
    <location>
        <begin position="38"/>
        <end position="113"/>
    </location>
</feature>